<organism evidence="2">
    <name type="scientific">marine metagenome</name>
    <dbReference type="NCBI Taxonomy" id="408172"/>
    <lineage>
        <taxon>unclassified sequences</taxon>
        <taxon>metagenomes</taxon>
        <taxon>ecological metagenomes</taxon>
    </lineage>
</organism>
<accession>A0A382K6E4</accession>
<feature type="transmembrane region" description="Helical" evidence="1">
    <location>
        <begin position="12"/>
        <end position="34"/>
    </location>
</feature>
<gene>
    <name evidence="2" type="ORF">METZ01_LOCUS271836</name>
</gene>
<evidence type="ECO:0000313" key="2">
    <source>
        <dbReference type="EMBL" id="SVC18982.1"/>
    </source>
</evidence>
<protein>
    <submittedName>
        <fullName evidence="2">Uncharacterized protein</fullName>
    </submittedName>
</protein>
<proteinExistence type="predicted"/>
<keyword evidence="1" id="KW-0472">Membrane</keyword>
<reference evidence="2" key="1">
    <citation type="submission" date="2018-05" db="EMBL/GenBank/DDBJ databases">
        <authorList>
            <person name="Lanie J.A."/>
            <person name="Ng W.-L."/>
            <person name="Kazmierczak K.M."/>
            <person name="Andrzejewski T.M."/>
            <person name="Davidsen T.M."/>
            <person name="Wayne K.J."/>
            <person name="Tettelin H."/>
            <person name="Glass J.I."/>
            <person name="Rusch D."/>
            <person name="Podicherti R."/>
            <person name="Tsui H.-C.T."/>
            <person name="Winkler M.E."/>
        </authorList>
    </citation>
    <scope>NUCLEOTIDE SEQUENCE</scope>
</reference>
<evidence type="ECO:0000256" key="1">
    <source>
        <dbReference type="SAM" id="Phobius"/>
    </source>
</evidence>
<dbReference type="EMBL" id="UINC01078168">
    <property type="protein sequence ID" value="SVC18982.1"/>
    <property type="molecule type" value="Genomic_DNA"/>
</dbReference>
<name>A0A382K6E4_9ZZZZ</name>
<dbReference type="AlphaFoldDB" id="A0A382K6E4"/>
<keyword evidence="1" id="KW-0812">Transmembrane</keyword>
<sequence>MGYKRMNATTSFYSIVFVLGLIVVLGYSILYSLLVKFNTTNYKGSKYTGVGYGYRDLNDREKYV</sequence>
<keyword evidence="1" id="KW-1133">Transmembrane helix</keyword>